<sequence>MTDIHSGRVVIVISLCMVGFLCILCVGGCSESAASGTNTDWVMDKSELEFQSQANNPPTAKTLCAMADILATQGRDSECEYVLKRIIQDNPKFLPAYNSLAELQMRQGRTNTAIETLQHALRINPEDTVLLNNLGMCWIVRRDYENALKMFTKAAGIMPENVKYRANMAVALGLMGRDEESLSLFKHVLPEDQASHNLSVLQEAREQAKPAPTTTSQTSTL</sequence>
<gene>
    <name evidence="4" type="ORF">S01H1_06647</name>
</gene>
<dbReference type="Pfam" id="PF14559">
    <property type="entry name" value="TPR_19"/>
    <property type="match status" value="1"/>
</dbReference>
<reference evidence="4" key="1">
    <citation type="journal article" date="2014" name="Front. Microbiol.">
        <title>High frequency of phylogenetically diverse reductive dehalogenase-homologous genes in deep subseafloor sedimentary metagenomes.</title>
        <authorList>
            <person name="Kawai M."/>
            <person name="Futagami T."/>
            <person name="Toyoda A."/>
            <person name="Takaki Y."/>
            <person name="Nishi S."/>
            <person name="Hori S."/>
            <person name="Arai W."/>
            <person name="Tsubouchi T."/>
            <person name="Morono Y."/>
            <person name="Uchiyama I."/>
            <person name="Ito T."/>
            <person name="Fujiyama A."/>
            <person name="Inagaki F."/>
            <person name="Takami H."/>
        </authorList>
    </citation>
    <scope>NUCLEOTIDE SEQUENCE</scope>
    <source>
        <strain evidence="4">Expedition CK06-06</strain>
    </source>
</reference>
<dbReference type="InterPro" id="IPR011990">
    <property type="entry name" value="TPR-like_helical_dom_sf"/>
</dbReference>
<feature type="transmembrane region" description="Helical" evidence="3">
    <location>
        <begin position="6"/>
        <end position="26"/>
    </location>
</feature>
<protein>
    <submittedName>
        <fullName evidence="4">Uncharacterized protein</fullName>
    </submittedName>
</protein>
<keyword evidence="3" id="KW-0812">Transmembrane</keyword>
<dbReference type="PANTHER" id="PTHR44943:SF4">
    <property type="entry name" value="TPR REPEAT-CONTAINING PROTEIN MJ0798"/>
    <property type="match status" value="1"/>
</dbReference>
<keyword evidence="1" id="KW-0677">Repeat</keyword>
<accession>X0SNN3</accession>
<keyword evidence="3" id="KW-0472">Membrane</keyword>
<dbReference type="PROSITE" id="PS50005">
    <property type="entry name" value="TPR"/>
    <property type="match status" value="2"/>
</dbReference>
<evidence type="ECO:0000313" key="4">
    <source>
        <dbReference type="EMBL" id="GAF82708.1"/>
    </source>
</evidence>
<organism evidence="4">
    <name type="scientific">marine sediment metagenome</name>
    <dbReference type="NCBI Taxonomy" id="412755"/>
    <lineage>
        <taxon>unclassified sequences</taxon>
        <taxon>metagenomes</taxon>
        <taxon>ecological metagenomes</taxon>
    </lineage>
</organism>
<dbReference type="EMBL" id="BARS01003431">
    <property type="protein sequence ID" value="GAF82708.1"/>
    <property type="molecule type" value="Genomic_DNA"/>
</dbReference>
<keyword evidence="3" id="KW-1133">Transmembrane helix</keyword>
<dbReference type="Gene3D" id="1.25.40.10">
    <property type="entry name" value="Tetratricopeptide repeat domain"/>
    <property type="match status" value="1"/>
</dbReference>
<keyword evidence="2" id="KW-0802">TPR repeat</keyword>
<name>X0SNN3_9ZZZZ</name>
<proteinExistence type="predicted"/>
<evidence type="ECO:0000256" key="1">
    <source>
        <dbReference type="ARBA" id="ARBA00022737"/>
    </source>
</evidence>
<dbReference type="AlphaFoldDB" id="X0SNN3"/>
<dbReference type="PANTHER" id="PTHR44943">
    <property type="entry name" value="CELLULOSE SYNTHASE OPERON PROTEIN C"/>
    <property type="match status" value="1"/>
</dbReference>
<dbReference type="SUPFAM" id="SSF48452">
    <property type="entry name" value="TPR-like"/>
    <property type="match status" value="1"/>
</dbReference>
<evidence type="ECO:0000256" key="3">
    <source>
        <dbReference type="SAM" id="Phobius"/>
    </source>
</evidence>
<dbReference type="InterPro" id="IPR051685">
    <property type="entry name" value="Ycf3/AcsC/BcsC/TPR_MFPF"/>
</dbReference>
<evidence type="ECO:0000256" key="2">
    <source>
        <dbReference type="ARBA" id="ARBA00022803"/>
    </source>
</evidence>
<dbReference type="SMART" id="SM00028">
    <property type="entry name" value="TPR"/>
    <property type="match status" value="4"/>
</dbReference>
<dbReference type="InterPro" id="IPR019734">
    <property type="entry name" value="TPR_rpt"/>
</dbReference>
<comment type="caution">
    <text evidence="4">The sequence shown here is derived from an EMBL/GenBank/DDBJ whole genome shotgun (WGS) entry which is preliminary data.</text>
</comment>